<name>A0A147ESY8_MICTE</name>
<keyword evidence="1" id="KW-0472">Membrane</keyword>
<sequence length="81" mass="8391">MTASRIIRTTRGFLVTAAALGLVLVGVSLVIGASIPGLIAGAAGWALVLAAIVWLLVRRRQRAEAAARPTSWRPGDDGSAR</sequence>
<comment type="caution">
    <text evidence="2">The sequence shown here is derived from an EMBL/GenBank/DDBJ whole genome shotgun (WGS) entry which is preliminary data.</text>
</comment>
<keyword evidence="1" id="KW-0812">Transmembrane</keyword>
<reference evidence="2 3" key="1">
    <citation type="journal article" date="2016" name="Front. Microbiol.">
        <title>Genomic Resource of Rice Seed Associated Bacteria.</title>
        <authorList>
            <person name="Midha S."/>
            <person name="Bansal K."/>
            <person name="Sharma S."/>
            <person name="Kumar N."/>
            <person name="Patil P.P."/>
            <person name="Chaudhry V."/>
            <person name="Patil P.B."/>
        </authorList>
    </citation>
    <scope>NUCLEOTIDE SEQUENCE [LARGE SCALE GENOMIC DNA]</scope>
    <source>
        <strain evidence="2 3">NS220</strain>
    </source>
</reference>
<proteinExistence type="predicted"/>
<dbReference type="PATRIC" id="fig|2033.6.peg.1090"/>
<organism evidence="2 3">
    <name type="scientific">Microbacterium testaceum</name>
    <name type="common">Aureobacterium testaceum</name>
    <name type="synonym">Brevibacterium testaceum</name>
    <dbReference type="NCBI Taxonomy" id="2033"/>
    <lineage>
        <taxon>Bacteria</taxon>
        <taxon>Bacillati</taxon>
        <taxon>Actinomycetota</taxon>
        <taxon>Actinomycetes</taxon>
        <taxon>Micrococcales</taxon>
        <taxon>Microbacteriaceae</taxon>
        <taxon>Microbacterium</taxon>
    </lineage>
</organism>
<dbReference type="Proteomes" id="UP000075025">
    <property type="component" value="Unassembled WGS sequence"/>
</dbReference>
<protein>
    <submittedName>
        <fullName evidence="2">Uncharacterized protein</fullName>
    </submittedName>
</protein>
<dbReference type="EMBL" id="LDRT01000162">
    <property type="protein sequence ID" value="KTR87686.1"/>
    <property type="molecule type" value="Genomic_DNA"/>
</dbReference>
<dbReference type="RefSeq" id="WP_058625219.1">
    <property type="nucleotide sequence ID" value="NZ_LDRT01000162.1"/>
</dbReference>
<accession>A0A147ESY8</accession>
<feature type="transmembrane region" description="Helical" evidence="1">
    <location>
        <begin position="12"/>
        <end position="31"/>
    </location>
</feature>
<gene>
    <name evidence="2" type="ORF">NS220_17265</name>
</gene>
<keyword evidence="1" id="KW-1133">Transmembrane helix</keyword>
<dbReference type="AlphaFoldDB" id="A0A147ESY8"/>
<evidence type="ECO:0000313" key="3">
    <source>
        <dbReference type="Proteomes" id="UP000075025"/>
    </source>
</evidence>
<evidence type="ECO:0000313" key="2">
    <source>
        <dbReference type="EMBL" id="KTR87686.1"/>
    </source>
</evidence>
<evidence type="ECO:0000256" key="1">
    <source>
        <dbReference type="SAM" id="Phobius"/>
    </source>
</evidence>
<feature type="transmembrane region" description="Helical" evidence="1">
    <location>
        <begin position="37"/>
        <end position="57"/>
    </location>
</feature>